<evidence type="ECO:0000313" key="1">
    <source>
        <dbReference type="EMBL" id="KAK6760810.1"/>
    </source>
</evidence>
<name>A0ABR1EE03_NECAM</name>
<accession>A0ABR1EE03</accession>
<organism evidence="1 2">
    <name type="scientific">Necator americanus</name>
    <name type="common">Human hookworm</name>
    <dbReference type="NCBI Taxonomy" id="51031"/>
    <lineage>
        <taxon>Eukaryota</taxon>
        <taxon>Metazoa</taxon>
        <taxon>Ecdysozoa</taxon>
        <taxon>Nematoda</taxon>
        <taxon>Chromadorea</taxon>
        <taxon>Rhabditida</taxon>
        <taxon>Rhabditina</taxon>
        <taxon>Rhabditomorpha</taxon>
        <taxon>Strongyloidea</taxon>
        <taxon>Ancylostomatidae</taxon>
        <taxon>Bunostominae</taxon>
        <taxon>Necator</taxon>
    </lineage>
</organism>
<keyword evidence="2" id="KW-1185">Reference proteome</keyword>
<sequence>MTQSYEKFQFLANLNHCTNKDKIESYLTSTLEVIHQYIKVLRTLKNLATDLVGYKQRANLSGPTATSSRWCVKCEIGQTDCVASDLEAALEREEKAINDFNN</sequence>
<dbReference type="EMBL" id="JAVFWL010000006">
    <property type="protein sequence ID" value="KAK6760810.1"/>
    <property type="molecule type" value="Genomic_DNA"/>
</dbReference>
<proteinExistence type="predicted"/>
<reference evidence="1 2" key="1">
    <citation type="submission" date="2023-08" db="EMBL/GenBank/DDBJ databases">
        <title>A Necator americanus chromosomal reference genome.</title>
        <authorList>
            <person name="Ilik V."/>
            <person name="Petrzelkova K.J."/>
            <person name="Pardy F."/>
            <person name="Fuh T."/>
            <person name="Niatou-Singa F.S."/>
            <person name="Gouil Q."/>
            <person name="Baker L."/>
            <person name="Ritchie M.E."/>
            <person name="Jex A.R."/>
            <person name="Gazzola D."/>
            <person name="Li H."/>
            <person name="Toshio Fujiwara R."/>
            <person name="Zhan B."/>
            <person name="Aroian R.V."/>
            <person name="Pafco B."/>
            <person name="Schwarz E.M."/>
        </authorList>
    </citation>
    <scope>NUCLEOTIDE SEQUENCE [LARGE SCALE GENOMIC DNA]</scope>
    <source>
        <strain evidence="1 2">Aroian</strain>
        <tissue evidence="1">Whole animal</tissue>
    </source>
</reference>
<dbReference type="Proteomes" id="UP001303046">
    <property type="component" value="Unassembled WGS sequence"/>
</dbReference>
<gene>
    <name evidence="1" type="primary">Necator_chrX.g22193</name>
    <name evidence="1" type="ORF">RB195_022032</name>
</gene>
<comment type="caution">
    <text evidence="1">The sequence shown here is derived from an EMBL/GenBank/DDBJ whole genome shotgun (WGS) entry which is preliminary data.</text>
</comment>
<protein>
    <submittedName>
        <fullName evidence="1">Uncharacterized protein</fullName>
    </submittedName>
</protein>
<evidence type="ECO:0000313" key="2">
    <source>
        <dbReference type="Proteomes" id="UP001303046"/>
    </source>
</evidence>